<reference evidence="9" key="2">
    <citation type="submission" date="2020-09" db="EMBL/GenBank/DDBJ databases">
        <authorList>
            <person name="Sun Q."/>
            <person name="Ohkuma M."/>
        </authorList>
    </citation>
    <scope>NUCLEOTIDE SEQUENCE</scope>
    <source>
        <strain evidence="9">JCM 4490</strain>
    </source>
</reference>
<dbReference type="InterPro" id="IPR013500">
    <property type="entry name" value="TopoI_cat_euk"/>
</dbReference>
<comment type="similarity">
    <text evidence="2">Belongs to the type IB topoisomerase family.</text>
</comment>
<evidence type="ECO:0000256" key="6">
    <source>
        <dbReference type="ARBA" id="ARBA00023235"/>
    </source>
</evidence>
<dbReference type="InterPro" id="IPR049331">
    <property type="entry name" value="Top1B_N_bact"/>
</dbReference>
<proteinExistence type="inferred from homology"/>
<sequence>MRLRTSSCDGPGYRRVRCGRGFRYTDVDGEPLTDPGEVARVRALTIPPAWRDVWICPWPNGHLQAVGTDDAGRRQYLYHEQFRAEQEKAKHEHVRQVARALPELRAKVAADLAGRGLSRARVTACAVRLLDLGFFRIGSDRHTRNSETYGLTTMLREHVTCGRDAITFSFPAKGGVDMVRALVDDEAQAVTRALLRRARGGDRFLAFHEGGDWHDLHGDDLNEALRRLSGTDVTAKDFRTWHATVLAAVAVAVAADAARSTETSRRRQITRAVREVSHYLGNTPAVCRASYIDPTVFELFERDVTIAPVLTRLGEHGDFGRPATQGAVEAAVLDLLDGSRG</sequence>
<dbReference type="SUPFAM" id="SSF55869">
    <property type="entry name" value="DNA topoisomerase I domain"/>
    <property type="match status" value="1"/>
</dbReference>
<evidence type="ECO:0000256" key="5">
    <source>
        <dbReference type="ARBA" id="ARBA00023125"/>
    </source>
</evidence>
<evidence type="ECO:0000256" key="2">
    <source>
        <dbReference type="ARBA" id="ARBA00006645"/>
    </source>
</evidence>
<evidence type="ECO:0000313" key="9">
    <source>
        <dbReference type="EMBL" id="GGW46292.1"/>
    </source>
</evidence>
<dbReference type="Pfam" id="PF01028">
    <property type="entry name" value="Topoisom_I"/>
    <property type="match status" value="1"/>
</dbReference>
<reference evidence="9" key="1">
    <citation type="journal article" date="2014" name="Int. J. Syst. Evol. Microbiol.">
        <title>Complete genome sequence of Corynebacterium casei LMG S-19264T (=DSM 44701T), isolated from a smear-ripened cheese.</title>
        <authorList>
            <consortium name="US DOE Joint Genome Institute (JGI-PGF)"/>
            <person name="Walter F."/>
            <person name="Albersmeier A."/>
            <person name="Kalinowski J."/>
            <person name="Ruckert C."/>
        </authorList>
    </citation>
    <scope>NUCLEOTIDE SEQUENCE</scope>
    <source>
        <strain evidence="9">JCM 4490</strain>
    </source>
</reference>
<organism evidence="9 10">
    <name type="scientific">Streptomyces lucensis JCM 4490</name>
    <dbReference type="NCBI Taxonomy" id="1306176"/>
    <lineage>
        <taxon>Bacteria</taxon>
        <taxon>Bacillati</taxon>
        <taxon>Actinomycetota</taxon>
        <taxon>Actinomycetes</taxon>
        <taxon>Kitasatosporales</taxon>
        <taxon>Streptomycetaceae</taxon>
        <taxon>Streptomyces</taxon>
    </lineage>
</organism>
<accession>A0A918MR20</accession>
<keyword evidence="10" id="KW-1185">Reference proteome</keyword>
<dbReference type="GO" id="GO:0003917">
    <property type="term" value="F:DNA topoisomerase type I (single strand cut, ATP-independent) activity"/>
    <property type="evidence" value="ECO:0007669"/>
    <property type="project" value="UniProtKB-EC"/>
</dbReference>
<evidence type="ECO:0000256" key="4">
    <source>
        <dbReference type="ARBA" id="ARBA00023029"/>
    </source>
</evidence>
<keyword evidence="4" id="KW-0799">Topoisomerase</keyword>
<dbReference type="PRINTS" id="PR00416">
    <property type="entry name" value="EUTPISMRASEI"/>
</dbReference>
<dbReference type="RefSeq" id="WP_190015209.1">
    <property type="nucleotide sequence ID" value="NZ_BMUE01000004.1"/>
</dbReference>
<evidence type="ECO:0000256" key="3">
    <source>
        <dbReference type="ARBA" id="ARBA00012891"/>
    </source>
</evidence>
<dbReference type="Proteomes" id="UP000620224">
    <property type="component" value="Unassembled WGS sequence"/>
</dbReference>
<dbReference type="Pfam" id="PF21338">
    <property type="entry name" value="Top1B_N_bact"/>
    <property type="match status" value="1"/>
</dbReference>
<gene>
    <name evidence="9" type="primary">topA</name>
    <name evidence="9" type="ORF">GCM10010503_23750</name>
</gene>
<keyword evidence="5" id="KW-0238">DNA-binding</keyword>
<feature type="domain" description="DNA topoisomerase I catalytic core eukaryotic-type" evidence="7">
    <location>
        <begin position="81"/>
        <end position="287"/>
    </location>
</feature>
<dbReference type="EMBL" id="BMUE01000004">
    <property type="protein sequence ID" value="GGW46292.1"/>
    <property type="molecule type" value="Genomic_DNA"/>
</dbReference>
<name>A0A918MR20_9ACTN</name>
<dbReference type="AlphaFoldDB" id="A0A918MR20"/>
<dbReference type="GO" id="GO:0003677">
    <property type="term" value="F:DNA binding"/>
    <property type="evidence" value="ECO:0007669"/>
    <property type="project" value="UniProtKB-KW"/>
</dbReference>
<dbReference type="Gene3D" id="3.90.15.10">
    <property type="entry name" value="Topoisomerase I, Chain A, domain 3"/>
    <property type="match status" value="1"/>
</dbReference>
<feature type="domain" description="DNA topoisomerase IB N-terminal" evidence="8">
    <location>
        <begin position="21"/>
        <end position="69"/>
    </location>
</feature>
<evidence type="ECO:0000313" key="10">
    <source>
        <dbReference type="Proteomes" id="UP000620224"/>
    </source>
</evidence>
<comment type="caution">
    <text evidence="9">The sequence shown here is derived from an EMBL/GenBank/DDBJ whole genome shotgun (WGS) entry which is preliminary data.</text>
</comment>
<dbReference type="PROSITE" id="PS52038">
    <property type="entry name" value="TOPO_IB_2"/>
    <property type="match status" value="1"/>
</dbReference>
<evidence type="ECO:0000259" key="8">
    <source>
        <dbReference type="Pfam" id="PF21338"/>
    </source>
</evidence>
<dbReference type="Gene3D" id="3.30.66.10">
    <property type="entry name" value="DNA topoisomerase I domain"/>
    <property type="match status" value="1"/>
</dbReference>
<dbReference type="InterPro" id="IPR001631">
    <property type="entry name" value="TopoI"/>
</dbReference>
<evidence type="ECO:0000259" key="7">
    <source>
        <dbReference type="Pfam" id="PF01028"/>
    </source>
</evidence>
<protein>
    <recommendedName>
        <fullName evidence="3">DNA topoisomerase</fullName>
        <ecNumber evidence="3">5.6.2.1</ecNumber>
    </recommendedName>
</protein>
<dbReference type="GO" id="GO:0006265">
    <property type="term" value="P:DNA topological change"/>
    <property type="evidence" value="ECO:0007669"/>
    <property type="project" value="InterPro"/>
</dbReference>
<dbReference type="Gene3D" id="1.10.132.120">
    <property type="match status" value="1"/>
</dbReference>
<dbReference type="SUPFAM" id="SSF56349">
    <property type="entry name" value="DNA breaking-rejoining enzymes"/>
    <property type="match status" value="1"/>
</dbReference>
<comment type="catalytic activity">
    <reaction evidence="1">
        <text>ATP-independent breakage of single-stranded DNA, followed by passage and rejoining.</text>
        <dbReference type="EC" id="5.6.2.1"/>
    </reaction>
</comment>
<dbReference type="InterPro" id="IPR035447">
    <property type="entry name" value="DNA_topo_I_N_sf"/>
</dbReference>
<dbReference type="EC" id="5.6.2.1" evidence="3"/>
<dbReference type="InterPro" id="IPR014711">
    <property type="entry name" value="TopoI_cat_a-hlx-sub_euk"/>
</dbReference>
<evidence type="ECO:0000256" key="1">
    <source>
        <dbReference type="ARBA" id="ARBA00000213"/>
    </source>
</evidence>
<dbReference type="InterPro" id="IPR011010">
    <property type="entry name" value="DNA_brk_join_enz"/>
</dbReference>
<keyword evidence="6" id="KW-0413">Isomerase</keyword>